<protein>
    <submittedName>
        <fullName evidence="1">DUF6571 family protein</fullName>
    </submittedName>
</protein>
<accession>A0ABV3I2D5</accession>
<gene>
    <name evidence="1" type="ORF">AB0K36_28880</name>
</gene>
<reference evidence="1 2" key="1">
    <citation type="submission" date="2024-06" db="EMBL/GenBank/DDBJ databases">
        <title>The Natural Products Discovery Center: Release of the First 8490 Sequenced Strains for Exploring Actinobacteria Biosynthetic Diversity.</title>
        <authorList>
            <person name="Kalkreuter E."/>
            <person name="Kautsar S.A."/>
            <person name="Yang D."/>
            <person name="Bader C.D."/>
            <person name="Teijaro C.N."/>
            <person name="Fluegel L."/>
            <person name="Davis C.M."/>
            <person name="Simpson J.R."/>
            <person name="Lauterbach L."/>
            <person name="Steele A.D."/>
            <person name="Gui C."/>
            <person name="Meng S."/>
            <person name="Li G."/>
            <person name="Viehrig K."/>
            <person name="Ye F."/>
            <person name="Su P."/>
            <person name="Kiefer A.F."/>
            <person name="Nichols A."/>
            <person name="Cepeda A.J."/>
            <person name="Yan W."/>
            <person name="Fan B."/>
            <person name="Jiang Y."/>
            <person name="Adhikari A."/>
            <person name="Zheng C.-J."/>
            <person name="Schuster L."/>
            <person name="Cowan T.M."/>
            <person name="Smanski M.J."/>
            <person name="Chevrette M.G."/>
            <person name="De Carvalho L.P.S."/>
            <person name="Shen B."/>
        </authorList>
    </citation>
    <scope>NUCLEOTIDE SEQUENCE [LARGE SCALE GENOMIC DNA]</scope>
    <source>
        <strain evidence="1 2">NPDC049344</strain>
    </source>
</reference>
<keyword evidence="2" id="KW-1185">Reference proteome</keyword>
<dbReference type="RefSeq" id="WP_364599924.1">
    <property type="nucleotide sequence ID" value="NZ_JBFAQK010000059.1"/>
</dbReference>
<dbReference type="Proteomes" id="UP001552521">
    <property type="component" value="Unassembled WGS sequence"/>
</dbReference>
<evidence type="ECO:0000313" key="2">
    <source>
        <dbReference type="Proteomes" id="UP001552521"/>
    </source>
</evidence>
<sequence>MVTYQELYELNLTKLSTAVTHWRQMLDKVVILADGGDGEVNAADLERRANAADWKGDNATVSKKFTTTTARQFDDMVTEARSIHSILRDAHASLTKHRGDLRAAVAEWSKKQVYFNSKGKAERFSLVEKPVGPLPPADQDMVTAQADIDRILAAADETDRITARALRRHAESRYDFDEKGYTGLKDADRHQGIEDADAMLRLAAKGHEMTDAELERFNRVAGYHRDNPAFAERFATKLGPEGTLEFWRSLADPGQGRTPSGDRAKILETVQDNLGMTLATASRVDSAAMREWKDGIIGLGDDRIHGPNGVRSAPFGFQVFGPLMSEGKWDAAFLNKYGEKLIDFERGKAKDPVLGTPDLLWKNQYNPAQLSYPPGADSERDPVAHLLEALGHNPEASLEFFGGSSGHDGKGGLEEISNWDYLVDKENKDSRAWPKDDDGKTTGYQFLGHALESATLGYAYDSGDPSIPSTKTAEEIQAREGRTALMERVVDHYKTSDLIDKQDGIRESLARMAAGHIDSINYSEANFGGVGDRGGRGELFGAEVNQLRDFESSTSFIRALVTDKDAYEIVSAAQQIYGASAMAAHGSDDATAMDVGMHSVKMHGMLDEVRMEAIGKEFADEKGKRDMELAKQGAWRDFAASAVIGTVAGVGAAVIVPAGVAAAIAVPLAFEVAGGAAETHFATQTMDWLKEHEYNNRDEAVDAIQQATVEGEQNAMAPLLNWAESRGMGQRRVWDIMDDAEVQYQTGARRTDTDNARGH</sequence>
<dbReference type="EMBL" id="JBFAQK010000059">
    <property type="protein sequence ID" value="MEV4684776.1"/>
    <property type="molecule type" value="Genomic_DNA"/>
</dbReference>
<comment type="caution">
    <text evidence="1">The sequence shown here is derived from an EMBL/GenBank/DDBJ whole genome shotgun (WGS) entry which is preliminary data.</text>
</comment>
<evidence type="ECO:0000313" key="1">
    <source>
        <dbReference type="EMBL" id="MEV4684776.1"/>
    </source>
</evidence>
<proteinExistence type="predicted"/>
<organism evidence="1 2">
    <name type="scientific">Streptomyces kurssanovii</name>
    <dbReference type="NCBI Taxonomy" id="67312"/>
    <lineage>
        <taxon>Bacteria</taxon>
        <taxon>Bacillati</taxon>
        <taxon>Actinomycetota</taxon>
        <taxon>Actinomycetes</taxon>
        <taxon>Kitasatosporales</taxon>
        <taxon>Streptomycetaceae</taxon>
        <taxon>Streptomyces</taxon>
    </lineage>
</organism>
<name>A0ABV3I2D5_9ACTN</name>